<reference evidence="1 2" key="1">
    <citation type="journal article" date="2014" name="Acta Crystallogr. D">
        <title>Structure-based characterization and antifreeze properties of a hyperactive ice-binding protein from the Antarctic bacterium Flavobacterium frigoris PS1.</title>
        <authorList>
            <person name="Do H."/>
            <person name="Kim S.J."/>
            <person name="Kim H.J."/>
            <person name="Lee J.H."/>
        </authorList>
    </citation>
    <scope>NUCLEOTIDE SEQUENCE [LARGE SCALE GENOMIC DNA]</scope>
    <source>
        <strain evidence="1 2">PS1</strain>
    </source>
</reference>
<evidence type="ECO:0000313" key="2">
    <source>
        <dbReference type="Proteomes" id="UP000005566"/>
    </source>
</evidence>
<accession>H7FWN5</accession>
<keyword evidence="2" id="KW-1185">Reference proteome</keyword>
<dbReference type="EMBL" id="AHKF01000050">
    <property type="protein sequence ID" value="EIA07082.1"/>
    <property type="molecule type" value="Genomic_DNA"/>
</dbReference>
<organism evidence="1 2">
    <name type="scientific">Flavobacterium frigoris (strain PS1)</name>
    <dbReference type="NCBI Taxonomy" id="1086011"/>
    <lineage>
        <taxon>Bacteria</taxon>
        <taxon>Pseudomonadati</taxon>
        <taxon>Bacteroidota</taxon>
        <taxon>Flavobacteriia</taxon>
        <taxon>Flavobacteriales</taxon>
        <taxon>Flavobacteriaceae</taxon>
        <taxon>Flavobacterium</taxon>
    </lineage>
</organism>
<gene>
    <name evidence="1" type="ORF">HJ01_03579</name>
</gene>
<comment type="caution">
    <text evidence="1">The sequence shown here is derived from an EMBL/GenBank/DDBJ whole genome shotgun (WGS) entry which is preliminary data.</text>
</comment>
<proteinExistence type="predicted"/>
<dbReference type="AlphaFoldDB" id="H7FWN5"/>
<sequence>MLVLLFFCSYLKGDTLIKGTNCELYKVAMQKYLGRVE</sequence>
<protein>
    <submittedName>
        <fullName evidence="1">Uncharacterized protein</fullName>
    </submittedName>
</protein>
<name>H7FWN5_FLAFP</name>
<evidence type="ECO:0000313" key="1">
    <source>
        <dbReference type="EMBL" id="EIA07082.1"/>
    </source>
</evidence>
<dbReference type="Proteomes" id="UP000005566">
    <property type="component" value="Unassembled WGS sequence"/>
</dbReference>